<feature type="transmembrane region" description="Helical" evidence="1">
    <location>
        <begin position="45"/>
        <end position="62"/>
    </location>
</feature>
<reference evidence="3 4" key="1">
    <citation type="submission" date="2019-02" db="EMBL/GenBank/DDBJ databases">
        <title>Deep-cultivation of Planctomycetes and their phenomic and genomic characterization uncovers novel biology.</title>
        <authorList>
            <person name="Wiegand S."/>
            <person name="Jogler M."/>
            <person name="Boedeker C."/>
            <person name="Pinto D."/>
            <person name="Vollmers J."/>
            <person name="Rivas-Marin E."/>
            <person name="Kohn T."/>
            <person name="Peeters S.H."/>
            <person name="Heuer A."/>
            <person name="Rast P."/>
            <person name="Oberbeckmann S."/>
            <person name="Bunk B."/>
            <person name="Jeske O."/>
            <person name="Meyerdierks A."/>
            <person name="Storesund J.E."/>
            <person name="Kallscheuer N."/>
            <person name="Luecker S."/>
            <person name="Lage O.M."/>
            <person name="Pohl T."/>
            <person name="Merkel B.J."/>
            <person name="Hornburger P."/>
            <person name="Mueller R.-W."/>
            <person name="Bruemmer F."/>
            <person name="Labrenz M."/>
            <person name="Spormann A.M."/>
            <person name="Op den Camp H."/>
            <person name="Overmann J."/>
            <person name="Amann R."/>
            <person name="Jetten M.S.M."/>
            <person name="Mascher T."/>
            <person name="Medema M.H."/>
            <person name="Devos D.P."/>
            <person name="Kaster A.-K."/>
            <person name="Ovreas L."/>
            <person name="Rohde M."/>
            <person name="Galperin M.Y."/>
            <person name="Jogler C."/>
        </authorList>
    </citation>
    <scope>NUCLEOTIDE SEQUENCE [LARGE SCALE GENOMIC DNA]</scope>
    <source>
        <strain evidence="3 4">Pan44</strain>
    </source>
</reference>
<dbReference type="AlphaFoldDB" id="A0A517SBC8"/>
<keyword evidence="1" id="KW-1133">Transmembrane helix</keyword>
<evidence type="ECO:0000313" key="3">
    <source>
        <dbReference type="EMBL" id="QDT53447.1"/>
    </source>
</evidence>
<feature type="transmembrane region" description="Helical" evidence="1">
    <location>
        <begin position="12"/>
        <end position="33"/>
    </location>
</feature>
<keyword evidence="4" id="KW-1185">Reference proteome</keyword>
<dbReference type="RefSeq" id="WP_197453912.1">
    <property type="nucleotide sequence ID" value="NZ_CP036271.1"/>
</dbReference>
<proteinExistence type="predicted"/>
<evidence type="ECO:0000313" key="4">
    <source>
        <dbReference type="Proteomes" id="UP000315700"/>
    </source>
</evidence>
<keyword evidence="1" id="KW-0472">Membrane</keyword>
<dbReference type="KEGG" id="ccos:Pan44_14640"/>
<sequence length="342" mass="37328">MKALAFDSPDPWRFYLVHSGLLLFTVGAILALLIRSRRPSGPWDVVAWALLIPIAVVIGRYLEFDAHTAPFAYGLAGFLLLIGVSGTIVSSLRWLRKSTSPQTGLAFGMLAGLAFLTNCMIPVTPARTAARRTQCKNNLKQIGLALHNFADEHDGLPEPIVATDPPRSWRVEVLPYLDEHALRKSYRDDATWDSDANLEPGRHGRIYMCPSMADPYDSRKRTLTCYTAVTGENSAFSPENRVRFPNLPDGDSNTILVIEAGGRGITWTDPRDSDLTTQPIRINAAGATPTESPAIGSSPHTGGCHVTLADGSVRFISENINSELLKKLLTADGGESIENEEF</sequence>
<dbReference type="EMBL" id="CP036271">
    <property type="protein sequence ID" value="QDT53447.1"/>
    <property type="molecule type" value="Genomic_DNA"/>
</dbReference>
<protein>
    <recommendedName>
        <fullName evidence="2">DUF1559 domain-containing protein</fullName>
    </recommendedName>
</protein>
<feature type="transmembrane region" description="Helical" evidence="1">
    <location>
        <begin position="68"/>
        <end position="92"/>
    </location>
</feature>
<name>A0A517SBC8_9PLAN</name>
<gene>
    <name evidence="3" type="ORF">Pan44_14640</name>
</gene>
<dbReference type="PANTHER" id="PTHR30093">
    <property type="entry name" value="GENERAL SECRETION PATHWAY PROTEIN G"/>
    <property type="match status" value="1"/>
</dbReference>
<evidence type="ECO:0000259" key="2">
    <source>
        <dbReference type="Pfam" id="PF07596"/>
    </source>
</evidence>
<dbReference type="InterPro" id="IPR027558">
    <property type="entry name" value="Pre_pil_HX9DG_C"/>
</dbReference>
<dbReference type="PANTHER" id="PTHR30093:SF2">
    <property type="entry name" value="TYPE II SECRETION SYSTEM PROTEIN H"/>
    <property type="match status" value="1"/>
</dbReference>
<dbReference type="Pfam" id="PF07596">
    <property type="entry name" value="SBP_bac_10"/>
    <property type="match status" value="1"/>
</dbReference>
<accession>A0A517SBC8</accession>
<keyword evidence="1" id="KW-0812">Transmembrane</keyword>
<feature type="transmembrane region" description="Helical" evidence="1">
    <location>
        <begin position="104"/>
        <end position="123"/>
    </location>
</feature>
<evidence type="ECO:0000256" key="1">
    <source>
        <dbReference type="SAM" id="Phobius"/>
    </source>
</evidence>
<organism evidence="3 4">
    <name type="scientific">Caulifigura coniformis</name>
    <dbReference type="NCBI Taxonomy" id="2527983"/>
    <lineage>
        <taxon>Bacteria</taxon>
        <taxon>Pseudomonadati</taxon>
        <taxon>Planctomycetota</taxon>
        <taxon>Planctomycetia</taxon>
        <taxon>Planctomycetales</taxon>
        <taxon>Planctomycetaceae</taxon>
        <taxon>Caulifigura</taxon>
    </lineage>
</organism>
<dbReference type="NCBIfam" id="TIGR04294">
    <property type="entry name" value="pre_pil_HX9DG"/>
    <property type="match status" value="1"/>
</dbReference>
<feature type="domain" description="DUF1559" evidence="2">
    <location>
        <begin position="126"/>
        <end position="322"/>
    </location>
</feature>
<dbReference type="InParanoid" id="A0A517SBC8"/>
<dbReference type="Proteomes" id="UP000315700">
    <property type="component" value="Chromosome"/>
</dbReference>
<dbReference type="InterPro" id="IPR011453">
    <property type="entry name" value="DUF1559"/>
</dbReference>